<proteinExistence type="predicted"/>
<dbReference type="Gene3D" id="3.30.70.1230">
    <property type="entry name" value="Nucleotide cyclase"/>
    <property type="match status" value="1"/>
</dbReference>
<evidence type="ECO:0000313" key="5">
    <source>
        <dbReference type="Proteomes" id="UP000092124"/>
    </source>
</evidence>
<accession>A0A1A6GUG2</accession>
<organism evidence="4 5">
    <name type="scientific">Neotoma lepida</name>
    <name type="common">Desert woodrat</name>
    <dbReference type="NCBI Taxonomy" id="56216"/>
    <lineage>
        <taxon>Eukaryota</taxon>
        <taxon>Metazoa</taxon>
        <taxon>Chordata</taxon>
        <taxon>Craniata</taxon>
        <taxon>Vertebrata</taxon>
        <taxon>Euteleostomi</taxon>
        <taxon>Mammalia</taxon>
        <taxon>Eutheria</taxon>
        <taxon>Euarchontoglires</taxon>
        <taxon>Glires</taxon>
        <taxon>Rodentia</taxon>
        <taxon>Myomorpha</taxon>
        <taxon>Muroidea</taxon>
        <taxon>Cricetidae</taxon>
        <taxon>Neotominae</taxon>
        <taxon>Neotoma</taxon>
    </lineage>
</organism>
<dbReference type="GO" id="GO:0009190">
    <property type="term" value="P:cyclic nucleotide biosynthetic process"/>
    <property type="evidence" value="ECO:0007669"/>
    <property type="project" value="InterPro"/>
</dbReference>
<feature type="compositionally biased region" description="Pro residues" evidence="2">
    <location>
        <begin position="69"/>
        <end position="87"/>
    </location>
</feature>
<feature type="domain" description="Guanylate cyclase" evidence="3">
    <location>
        <begin position="1"/>
        <end position="37"/>
    </location>
</feature>
<dbReference type="Pfam" id="PF00211">
    <property type="entry name" value="Guanylate_cyc"/>
    <property type="match status" value="1"/>
</dbReference>
<keyword evidence="1" id="KW-0456">Lyase</keyword>
<feature type="non-terminal residue" evidence="4">
    <location>
        <position position="87"/>
    </location>
</feature>
<dbReference type="GO" id="GO:0016829">
    <property type="term" value="F:lyase activity"/>
    <property type="evidence" value="ECO:0007669"/>
    <property type="project" value="UniProtKB-KW"/>
</dbReference>
<name>A0A1A6GUG2_NEOLE</name>
<feature type="region of interest" description="Disordered" evidence="2">
    <location>
        <begin position="59"/>
        <end position="87"/>
    </location>
</feature>
<dbReference type="STRING" id="56216.A0A1A6GUG2"/>
<evidence type="ECO:0000256" key="1">
    <source>
        <dbReference type="ARBA" id="ARBA00023239"/>
    </source>
</evidence>
<keyword evidence="5" id="KW-1185">Reference proteome</keyword>
<dbReference type="OrthoDB" id="6147412at2759"/>
<comment type="caution">
    <text evidence="4">The sequence shown here is derived from an EMBL/GenBank/DDBJ whole genome shotgun (WGS) entry which is preliminary data.</text>
</comment>
<reference evidence="4 5" key="1">
    <citation type="submission" date="2016-06" db="EMBL/GenBank/DDBJ databases">
        <title>The Draft Genome Sequence and Annotation of the Desert Woodrat Neotoma lepida.</title>
        <authorList>
            <person name="Campbell M."/>
            <person name="Oakeson K.F."/>
            <person name="Yandell M."/>
            <person name="Halpert J.R."/>
            <person name="Dearing D."/>
        </authorList>
    </citation>
    <scope>NUCLEOTIDE SEQUENCE [LARGE SCALE GENOMIC DNA]</scope>
    <source>
        <strain evidence="4">417</strain>
        <tissue evidence="4">Liver</tissue>
    </source>
</reference>
<dbReference type="Proteomes" id="UP000092124">
    <property type="component" value="Unassembled WGS sequence"/>
</dbReference>
<sequence>VTEEVHRLLKRCSYQFVCRGKVSVKGKGEMLTYFLEGRTDGHSAHGRTFRLERRMCPYGRGGGQARRPPLCPATGPPMRPGLPPAPT</sequence>
<dbReference type="AlphaFoldDB" id="A0A1A6GUG2"/>
<evidence type="ECO:0000313" key="4">
    <source>
        <dbReference type="EMBL" id="OBS69569.1"/>
    </source>
</evidence>
<dbReference type="EMBL" id="LZPO01068405">
    <property type="protein sequence ID" value="OBS69569.1"/>
    <property type="molecule type" value="Genomic_DNA"/>
</dbReference>
<dbReference type="InterPro" id="IPR001054">
    <property type="entry name" value="A/G_cyclase"/>
</dbReference>
<dbReference type="GO" id="GO:0035556">
    <property type="term" value="P:intracellular signal transduction"/>
    <property type="evidence" value="ECO:0007669"/>
    <property type="project" value="InterPro"/>
</dbReference>
<dbReference type="InterPro" id="IPR029787">
    <property type="entry name" value="Nucleotide_cyclase"/>
</dbReference>
<evidence type="ECO:0000259" key="3">
    <source>
        <dbReference type="Pfam" id="PF00211"/>
    </source>
</evidence>
<gene>
    <name evidence="4" type="ORF">A6R68_01890</name>
</gene>
<protein>
    <recommendedName>
        <fullName evidence="3">Guanylate cyclase domain-containing protein</fullName>
    </recommendedName>
</protein>
<feature type="non-terminal residue" evidence="4">
    <location>
        <position position="1"/>
    </location>
</feature>
<dbReference type="SUPFAM" id="SSF55073">
    <property type="entry name" value="Nucleotide cyclase"/>
    <property type="match status" value="1"/>
</dbReference>
<evidence type="ECO:0000256" key="2">
    <source>
        <dbReference type="SAM" id="MobiDB-lite"/>
    </source>
</evidence>